<comment type="subunit">
    <text evidence="10">Forms a cyclic heterotetrameric complex composed of two molecules of XerC and two molecules of XerD.</text>
</comment>
<evidence type="ECO:0000256" key="6">
    <source>
        <dbReference type="ARBA" id="ARBA00022908"/>
    </source>
</evidence>
<proteinExistence type="inferred from homology"/>
<dbReference type="InterPro" id="IPR011010">
    <property type="entry name" value="DNA_brk_join_enz"/>
</dbReference>
<dbReference type="InterPro" id="IPR010998">
    <property type="entry name" value="Integrase_recombinase_N"/>
</dbReference>
<dbReference type="SUPFAM" id="SSF56349">
    <property type="entry name" value="DNA breaking-rejoining enzymes"/>
    <property type="match status" value="1"/>
</dbReference>
<dbReference type="InterPro" id="IPR002104">
    <property type="entry name" value="Integrase_catalytic"/>
</dbReference>
<organism evidence="13 14">
    <name type="scientific">Candidatus Sediminicultor quintus</name>
    <dbReference type="NCBI Taxonomy" id="1797291"/>
    <lineage>
        <taxon>Bacteria</taxon>
        <taxon>Pseudomonadati</taxon>
        <taxon>Atribacterota</taxon>
        <taxon>Candidatus Phoenicimicrobiia</taxon>
        <taxon>Candidatus Pheonicimicrobiales</taxon>
        <taxon>Candidatus Phoenicimicrobiaceae</taxon>
        <taxon>Candidatus Sediminicultor</taxon>
    </lineage>
</organism>
<comment type="function">
    <text evidence="10">Site-specific tyrosine recombinase, which acts by catalyzing the cutting and rejoining of the recombining DNA molecules. The XerC-XerD complex is essential to convert dimers of the bacterial chromosome into monomers to permit their segregation at cell division. It also contributes to the segregational stability of plasmids.</text>
</comment>
<comment type="caution">
    <text evidence="13">The sequence shown here is derived from an EMBL/GenBank/DDBJ whole genome shotgun (WGS) entry which is preliminary data.</text>
</comment>
<evidence type="ECO:0000256" key="3">
    <source>
        <dbReference type="ARBA" id="ARBA00022490"/>
    </source>
</evidence>
<feature type="active site" evidence="10">
    <location>
        <position position="173"/>
    </location>
</feature>
<keyword evidence="5 10" id="KW-0159">Chromosome partition</keyword>
<dbReference type="Gene3D" id="1.10.443.10">
    <property type="entry name" value="Intergrase catalytic core"/>
    <property type="match status" value="1"/>
</dbReference>
<evidence type="ECO:0000256" key="9">
    <source>
        <dbReference type="ARBA" id="ARBA00023306"/>
    </source>
</evidence>
<dbReference type="GO" id="GO:0009037">
    <property type="term" value="F:tyrosine-based site-specific recombinase activity"/>
    <property type="evidence" value="ECO:0007669"/>
    <property type="project" value="UniProtKB-UniRule"/>
</dbReference>
<evidence type="ECO:0000313" key="13">
    <source>
        <dbReference type="EMBL" id="OGD16522.1"/>
    </source>
</evidence>
<evidence type="ECO:0000313" key="14">
    <source>
        <dbReference type="Proteomes" id="UP000177701"/>
    </source>
</evidence>
<feature type="domain" description="Tyr recombinase" evidence="11">
    <location>
        <begin position="109"/>
        <end position="292"/>
    </location>
</feature>
<dbReference type="Pfam" id="PF00589">
    <property type="entry name" value="Phage_integrase"/>
    <property type="match status" value="1"/>
</dbReference>
<keyword evidence="6 10" id="KW-0229">DNA integration</keyword>
<dbReference type="PROSITE" id="PS51898">
    <property type="entry name" value="TYR_RECOMBINASE"/>
    <property type="match status" value="1"/>
</dbReference>
<gene>
    <name evidence="10" type="primary">xerC</name>
    <name evidence="13" type="ORF">A2V47_01030</name>
</gene>
<dbReference type="Gene3D" id="1.10.150.130">
    <property type="match status" value="1"/>
</dbReference>
<dbReference type="PANTHER" id="PTHR30349:SF81">
    <property type="entry name" value="TYROSINE RECOMBINASE XERC"/>
    <property type="match status" value="1"/>
</dbReference>
<evidence type="ECO:0000256" key="4">
    <source>
        <dbReference type="ARBA" id="ARBA00022618"/>
    </source>
</evidence>
<keyword evidence="3 10" id="KW-0963">Cytoplasm</keyword>
<dbReference type="InterPro" id="IPR023009">
    <property type="entry name" value="Tyrosine_recombinase_XerC/XerD"/>
</dbReference>
<feature type="active site" description="O-(3'-phospho-DNA)-tyrosine intermediate" evidence="10">
    <location>
        <position position="279"/>
    </location>
</feature>
<dbReference type="SUPFAM" id="SSF47823">
    <property type="entry name" value="lambda integrase-like, N-terminal domain"/>
    <property type="match status" value="1"/>
</dbReference>
<feature type="domain" description="Core-binding (CB)" evidence="12">
    <location>
        <begin position="2"/>
        <end position="88"/>
    </location>
</feature>
<dbReference type="GO" id="GO:0005737">
    <property type="term" value="C:cytoplasm"/>
    <property type="evidence" value="ECO:0007669"/>
    <property type="project" value="UniProtKB-SubCell"/>
</dbReference>
<comment type="subcellular location">
    <subcellularLocation>
        <location evidence="1 10">Cytoplasm</location>
    </subcellularLocation>
</comment>
<evidence type="ECO:0000256" key="5">
    <source>
        <dbReference type="ARBA" id="ARBA00022829"/>
    </source>
</evidence>
<comment type="similarity">
    <text evidence="2">Belongs to the 'phage' integrase family. XerD subfamily.</text>
</comment>
<dbReference type="InterPro" id="IPR044068">
    <property type="entry name" value="CB"/>
</dbReference>
<evidence type="ECO:0000259" key="11">
    <source>
        <dbReference type="PROSITE" id="PS51898"/>
    </source>
</evidence>
<sequence length="298" mass="34938">MKKLEETLECFFDYLSIERGLAQNTIISYRYDLIKYISFLKKKRISSFNQTNKVFINNYFFYLRGKDLEINSISRNLVAVKMFYRFLLMEGLIKEDITSLIEFPRVSKKLPHVLSSREINLLLDEANFKGKLGLRDQAVLELFYATGLRVSELIHLKINDLNMENHMLKCLGKGSKERIIPFGDKAGQSLNLYLDKLRPKLIKNQDEDTLFINSRGRRLSRQGVFYLVKLYAQKARIEKKVTPHTLRHTLATHLLENGADLRSVQEMLGHSDISTTQIYTHVSRKWVSEEYYRAFPRV</sequence>
<dbReference type="Pfam" id="PF02899">
    <property type="entry name" value="Phage_int_SAM_1"/>
    <property type="match status" value="1"/>
</dbReference>
<dbReference type="PANTHER" id="PTHR30349">
    <property type="entry name" value="PHAGE INTEGRASE-RELATED"/>
    <property type="match status" value="1"/>
</dbReference>
<evidence type="ECO:0000256" key="8">
    <source>
        <dbReference type="ARBA" id="ARBA00023172"/>
    </source>
</evidence>
<dbReference type="STRING" id="1797291.A2V47_01030"/>
<dbReference type="Proteomes" id="UP000177701">
    <property type="component" value="Unassembled WGS sequence"/>
</dbReference>
<dbReference type="NCBIfam" id="TIGR02225">
    <property type="entry name" value="recomb_XerD"/>
    <property type="match status" value="1"/>
</dbReference>
<reference evidence="13 14" key="1">
    <citation type="journal article" date="2016" name="Nat. Commun.">
        <title>Thousands of microbial genomes shed light on interconnected biogeochemical processes in an aquifer system.</title>
        <authorList>
            <person name="Anantharaman K."/>
            <person name="Brown C.T."/>
            <person name="Hug L.A."/>
            <person name="Sharon I."/>
            <person name="Castelle C.J."/>
            <person name="Probst A.J."/>
            <person name="Thomas B.C."/>
            <person name="Singh A."/>
            <person name="Wilkins M.J."/>
            <person name="Karaoz U."/>
            <person name="Brodie E.L."/>
            <person name="Williams K.H."/>
            <person name="Hubbard S.S."/>
            <person name="Banfield J.F."/>
        </authorList>
    </citation>
    <scope>NUCLEOTIDE SEQUENCE [LARGE SCALE GENOMIC DNA]</scope>
</reference>
<feature type="active site" evidence="10">
    <location>
        <position position="270"/>
    </location>
</feature>
<evidence type="ECO:0000256" key="10">
    <source>
        <dbReference type="HAMAP-Rule" id="MF_01808"/>
    </source>
</evidence>
<evidence type="ECO:0000256" key="1">
    <source>
        <dbReference type="ARBA" id="ARBA00004496"/>
    </source>
</evidence>
<keyword evidence="4 10" id="KW-0132">Cell division</keyword>
<dbReference type="InterPro" id="IPR011932">
    <property type="entry name" value="Recomb_XerD"/>
</dbReference>
<dbReference type="PROSITE" id="PS51900">
    <property type="entry name" value="CB"/>
    <property type="match status" value="1"/>
</dbReference>
<feature type="active site" evidence="10">
    <location>
        <position position="247"/>
    </location>
</feature>
<dbReference type="GO" id="GO:0003677">
    <property type="term" value="F:DNA binding"/>
    <property type="evidence" value="ECO:0007669"/>
    <property type="project" value="UniProtKB-UniRule"/>
</dbReference>
<keyword evidence="9 10" id="KW-0131">Cell cycle</keyword>
<keyword evidence="7 10" id="KW-0238">DNA-binding</keyword>
<evidence type="ECO:0000256" key="2">
    <source>
        <dbReference type="ARBA" id="ARBA00010450"/>
    </source>
</evidence>
<dbReference type="GO" id="GO:0007059">
    <property type="term" value="P:chromosome segregation"/>
    <property type="evidence" value="ECO:0007669"/>
    <property type="project" value="UniProtKB-UniRule"/>
</dbReference>
<keyword evidence="8 10" id="KW-0233">DNA recombination</keyword>
<dbReference type="GO" id="GO:0006313">
    <property type="term" value="P:DNA transposition"/>
    <property type="evidence" value="ECO:0007669"/>
    <property type="project" value="UniProtKB-UniRule"/>
</dbReference>
<feature type="active site" evidence="10">
    <location>
        <position position="149"/>
    </location>
</feature>
<dbReference type="CDD" id="cd00798">
    <property type="entry name" value="INT_XerDC_C"/>
    <property type="match status" value="1"/>
</dbReference>
<feature type="active site" evidence="10">
    <location>
        <position position="244"/>
    </location>
</feature>
<dbReference type="NCBIfam" id="NF001399">
    <property type="entry name" value="PRK00283.1"/>
    <property type="match status" value="1"/>
</dbReference>
<dbReference type="InterPro" id="IPR004107">
    <property type="entry name" value="Integrase_SAM-like_N"/>
</dbReference>
<dbReference type="InterPro" id="IPR013762">
    <property type="entry name" value="Integrase-like_cat_sf"/>
</dbReference>
<dbReference type="NCBIfam" id="NF040815">
    <property type="entry name" value="recomb_XerA_Arch"/>
    <property type="match status" value="1"/>
</dbReference>
<evidence type="ECO:0000259" key="12">
    <source>
        <dbReference type="PROSITE" id="PS51900"/>
    </source>
</evidence>
<comment type="similarity">
    <text evidence="10">Belongs to the 'phage' integrase family. XerC subfamily.</text>
</comment>
<name>A0A1F5ADF4_9BACT</name>
<evidence type="ECO:0000256" key="7">
    <source>
        <dbReference type="ARBA" id="ARBA00023125"/>
    </source>
</evidence>
<dbReference type="AlphaFoldDB" id="A0A1F5ADF4"/>
<dbReference type="InterPro" id="IPR050090">
    <property type="entry name" value="Tyrosine_recombinase_XerCD"/>
</dbReference>
<dbReference type="GO" id="GO:0051301">
    <property type="term" value="P:cell division"/>
    <property type="evidence" value="ECO:0007669"/>
    <property type="project" value="UniProtKB-KW"/>
</dbReference>
<accession>A0A1F5ADF4</accession>
<dbReference type="HAMAP" id="MF_01808">
    <property type="entry name" value="Recomb_XerC_XerD"/>
    <property type="match status" value="1"/>
</dbReference>
<dbReference type="EMBL" id="MEYH01000031">
    <property type="protein sequence ID" value="OGD16522.1"/>
    <property type="molecule type" value="Genomic_DNA"/>
</dbReference>
<protein>
    <recommendedName>
        <fullName evidence="10">Tyrosine recombinase XerC</fullName>
    </recommendedName>
</protein>